<dbReference type="Proteomes" id="UP000578077">
    <property type="component" value="Unassembled WGS sequence"/>
</dbReference>
<evidence type="ECO:0000313" key="3">
    <source>
        <dbReference type="Proteomes" id="UP000578077"/>
    </source>
</evidence>
<evidence type="ECO:0000313" key="2">
    <source>
        <dbReference type="EMBL" id="MBB6000913.1"/>
    </source>
</evidence>
<evidence type="ECO:0000256" key="1">
    <source>
        <dbReference type="SAM" id="MobiDB-lite"/>
    </source>
</evidence>
<dbReference type="RefSeq" id="WP_312862752.1">
    <property type="nucleotide sequence ID" value="NZ_BAABKT010000017.1"/>
</dbReference>
<sequence length="77" mass="8322">MEGIHEGLEAARAAGKRLGRPPAMNEEQVRHVRDLLSRPENSLAAIARLLGVVPLDPVQARARALRQPGPAAIEEAR</sequence>
<keyword evidence="3" id="KW-1185">Reference proteome</keyword>
<protein>
    <submittedName>
        <fullName evidence="2">DNA invertase Pin-like site-specific DNA recombinase</fullName>
    </submittedName>
</protein>
<reference evidence="2 3" key="1">
    <citation type="submission" date="2020-08" db="EMBL/GenBank/DDBJ databases">
        <title>Sequencing the genomes of 1000 actinobacteria strains.</title>
        <authorList>
            <person name="Klenk H.-P."/>
        </authorList>
    </citation>
    <scope>NUCLEOTIDE SEQUENCE [LARGE SCALE GENOMIC DNA]</scope>
    <source>
        <strain evidence="2 3">DSM 44593</strain>
    </source>
</reference>
<dbReference type="AlphaFoldDB" id="A0A841EIP6"/>
<dbReference type="EMBL" id="JACHLY010000002">
    <property type="protein sequence ID" value="MBB6000913.1"/>
    <property type="molecule type" value="Genomic_DNA"/>
</dbReference>
<gene>
    <name evidence="2" type="ORF">HNR25_004742</name>
</gene>
<proteinExistence type="predicted"/>
<name>A0A841EIP6_9ACTN</name>
<feature type="region of interest" description="Disordered" evidence="1">
    <location>
        <begin position="1"/>
        <end position="29"/>
    </location>
</feature>
<accession>A0A841EIP6</accession>
<comment type="caution">
    <text evidence="2">The sequence shown here is derived from an EMBL/GenBank/DDBJ whole genome shotgun (WGS) entry which is preliminary data.</text>
</comment>
<organism evidence="2 3">
    <name type="scientific">Streptomonospora salina</name>
    <dbReference type="NCBI Taxonomy" id="104205"/>
    <lineage>
        <taxon>Bacteria</taxon>
        <taxon>Bacillati</taxon>
        <taxon>Actinomycetota</taxon>
        <taxon>Actinomycetes</taxon>
        <taxon>Streptosporangiales</taxon>
        <taxon>Nocardiopsidaceae</taxon>
        <taxon>Streptomonospora</taxon>
    </lineage>
</organism>